<name>A0A7S2XT31_9STRA</name>
<evidence type="ECO:0000256" key="2">
    <source>
        <dbReference type="ARBA" id="ARBA00023134"/>
    </source>
</evidence>
<dbReference type="SUPFAM" id="SSF52540">
    <property type="entry name" value="P-loop containing nucleoside triphosphate hydrolases"/>
    <property type="match status" value="1"/>
</dbReference>
<protein>
    <submittedName>
        <fullName evidence="4">Uncharacterized protein</fullName>
    </submittedName>
</protein>
<proteinExistence type="predicted"/>
<accession>A0A7S2XT31</accession>
<dbReference type="SMART" id="SM00176">
    <property type="entry name" value="RAN"/>
    <property type="match status" value="1"/>
</dbReference>
<gene>
    <name evidence="4" type="ORF">ASEP1449_LOCUS17618</name>
</gene>
<feature type="region of interest" description="Disordered" evidence="3">
    <location>
        <begin position="1"/>
        <end position="23"/>
    </location>
</feature>
<dbReference type="AlphaFoldDB" id="A0A7S2XT31"/>
<organism evidence="4">
    <name type="scientific">Attheya septentrionalis</name>
    <dbReference type="NCBI Taxonomy" id="420275"/>
    <lineage>
        <taxon>Eukaryota</taxon>
        <taxon>Sar</taxon>
        <taxon>Stramenopiles</taxon>
        <taxon>Ochrophyta</taxon>
        <taxon>Bacillariophyta</taxon>
        <taxon>Coscinodiscophyceae</taxon>
        <taxon>Chaetocerotophycidae</taxon>
        <taxon>Chaetocerotales</taxon>
        <taxon>Attheyaceae</taxon>
        <taxon>Attheya</taxon>
    </lineage>
</organism>
<sequence length="234" mass="25238">MSESASSGGAAKAPPRRPATGSTSMAPLAKYKLVFLGDQSVGKTSIITRFMYDNFDRHYQATIGIDFLSKTMYLEDRTVRLQLWDTAGQERFRSLIPSYIRDSSVAVVVYDVTNRVSFNNTQKWVEDVRAERGNDVVICLVGNKTDLGNDKRQITSEEGEERAQKDGLLFMECSAKAGYNVKSLFRKLATSLPGSEGGANGSKAGTSAAGGSNLIDIKLSAAPANLDDAKGCGC</sequence>
<reference evidence="4" key="1">
    <citation type="submission" date="2021-01" db="EMBL/GenBank/DDBJ databases">
        <authorList>
            <person name="Corre E."/>
            <person name="Pelletier E."/>
            <person name="Niang G."/>
            <person name="Scheremetjew M."/>
            <person name="Finn R."/>
            <person name="Kale V."/>
            <person name="Holt S."/>
            <person name="Cochrane G."/>
            <person name="Meng A."/>
            <person name="Brown T."/>
            <person name="Cohen L."/>
        </authorList>
    </citation>
    <scope>NUCLEOTIDE SEQUENCE</scope>
    <source>
        <strain evidence="4">CCMP2084</strain>
    </source>
</reference>
<dbReference type="FunFam" id="3.40.50.300:FF:001461">
    <property type="entry name" value="GTP-binding protein ryh1"/>
    <property type="match status" value="1"/>
</dbReference>
<keyword evidence="1" id="KW-0547">Nucleotide-binding</keyword>
<dbReference type="SMART" id="SM00175">
    <property type="entry name" value="RAB"/>
    <property type="match status" value="1"/>
</dbReference>
<dbReference type="Pfam" id="PF00071">
    <property type="entry name" value="Ras"/>
    <property type="match status" value="1"/>
</dbReference>
<dbReference type="SMART" id="SM00173">
    <property type="entry name" value="RAS"/>
    <property type="match status" value="1"/>
</dbReference>
<evidence type="ECO:0000256" key="3">
    <source>
        <dbReference type="SAM" id="MobiDB-lite"/>
    </source>
</evidence>
<dbReference type="PANTHER" id="PTHR47977">
    <property type="entry name" value="RAS-RELATED PROTEIN RAB"/>
    <property type="match status" value="1"/>
</dbReference>
<dbReference type="GO" id="GO:0005525">
    <property type="term" value="F:GTP binding"/>
    <property type="evidence" value="ECO:0007669"/>
    <property type="project" value="UniProtKB-KW"/>
</dbReference>
<dbReference type="GO" id="GO:0003924">
    <property type="term" value="F:GTPase activity"/>
    <property type="evidence" value="ECO:0007669"/>
    <property type="project" value="InterPro"/>
</dbReference>
<feature type="compositionally biased region" description="Low complexity" evidence="3">
    <location>
        <begin position="1"/>
        <end position="13"/>
    </location>
</feature>
<dbReference type="PROSITE" id="PS51419">
    <property type="entry name" value="RAB"/>
    <property type="match status" value="1"/>
</dbReference>
<evidence type="ECO:0000256" key="1">
    <source>
        <dbReference type="ARBA" id="ARBA00022741"/>
    </source>
</evidence>
<dbReference type="EMBL" id="HBHQ01026057">
    <property type="protein sequence ID" value="CAD9825784.1"/>
    <property type="molecule type" value="Transcribed_RNA"/>
</dbReference>
<dbReference type="NCBIfam" id="TIGR00231">
    <property type="entry name" value="small_GTP"/>
    <property type="match status" value="1"/>
</dbReference>
<dbReference type="InterPro" id="IPR001806">
    <property type="entry name" value="Small_GTPase"/>
</dbReference>
<dbReference type="InterPro" id="IPR050227">
    <property type="entry name" value="Rab"/>
</dbReference>
<dbReference type="InterPro" id="IPR005225">
    <property type="entry name" value="Small_GTP-bd"/>
</dbReference>
<dbReference type="InterPro" id="IPR027417">
    <property type="entry name" value="P-loop_NTPase"/>
</dbReference>
<dbReference type="Gene3D" id="3.40.50.300">
    <property type="entry name" value="P-loop containing nucleotide triphosphate hydrolases"/>
    <property type="match status" value="1"/>
</dbReference>
<dbReference type="PRINTS" id="PR00449">
    <property type="entry name" value="RASTRNSFRMNG"/>
</dbReference>
<keyword evidence="2" id="KW-0342">GTP-binding</keyword>
<dbReference type="SMART" id="SM00174">
    <property type="entry name" value="RHO"/>
    <property type="match status" value="1"/>
</dbReference>
<evidence type="ECO:0000313" key="4">
    <source>
        <dbReference type="EMBL" id="CAD9825784.1"/>
    </source>
</evidence>
<dbReference type="CDD" id="cd01861">
    <property type="entry name" value="Rab6"/>
    <property type="match status" value="1"/>
</dbReference>
<dbReference type="PROSITE" id="PS51420">
    <property type="entry name" value="RHO"/>
    <property type="match status" value="1"/>
</dbReference>
<dbReference type="PROSITE" id="PS51421">
    <property type="entry name" value="RAS"/>
    <property type="match status" value="1"/>
</dbReference>